<feature type="chain" id="PRO_5011436387" evidence="5">
    <location>
        <begin position="33"/>
        <end position="336"/>
    </location>
</feature>
<dbReference type="STRING" id="587909.SAMN05421810_102801"/>
<dbReference type="PANTHER" id="PTHR30532">
    <property type="entry name" value="IRON III DICITRATE-BINDING PERIPLASMIC PROTEIN"/>
    <property type="match status" value="1"/>
</dbReference>
<dbReference type="InterPro" id="IPR002491">
    <property type="entry name" value="ABC_transptr_periplasmic_BD"/>
</dbReference>
<dbReference type="Gene3D" id="3.40.50.1980">
    <property type="entry name" value="Nitrogenase molybdenum iron protein domain"/>
    <property type="match status" value="2"/>
</dbReference>
<organism evidence="7 8">
    <name type="scientific">Amycolatopsis arida</name>
    <dbReference type="NCBI Taxonomy" id="587909"/>
    <lineage>
        <taxon>Bacteria</taxon>
        <taxon>Bacillati</taxon>
        <taxon>Actinomycetota</taxon>
        <taxon>Actinomycetes</taxon>
        <taxon>Pseudonocardiales</taxon>
        <taxon>Pseudonocardiaceae</taxon>
        <taxon>Amycolatopsis</taxon>
    </lineage>
</organism>
<evidence type="ECO:0000256" key="3">
    <source>
        <dbReference type="ARBA" id="ARBA00022448"/>
    </source>
</evidence>
<dbReference type="PROSITE" id="PS51257">
    <property type="entry name" value="PROKAR_LIPOPROTEIN"/>
    <property type="match status" value="1"/>
</dbReference>
<keyword evidence="3" id="KW-0813">Transport</keyword>
<evidence type="ECO:0000256" key="1">
    <source>
        <dbReference type="ARBA" id="ARBA00004196"/>
    </source>
</evidence>
<sequence>MSRSARPRPLRRAGFAATLVACLALTACGGGADEPAVDQGAADEGFPRTIQHAMGETTLEQRPRTVAALDSSYVDAALALETKVVAFTRFPAAGEDQLPEYLPAADKEFAKDARVIGELGSPDIEQLYDIRPDLIVSAKVRHEQIYDELSNVAPTVFSQTTGATWKDNIRLLGRALGKEELAERRIGEYEARAERVGDNIRAKLGRDATVSLVRFVEGEPTVRLYSSASYPGIVMADVGLQRPEGQPDSQDKISVNLSQENITQLDADHIFVSTYSDPRTDEGDPRAQFESNPLWQTLDGEVSNVDDTRWFTSVSLQGAYAMLDDLADRFGVDPAR</sequence>
<gene>
    <name evidence="7" type="ORF">SAMN05421810_102801</name>
</gene>
<dbReference type="PANTHER" id="PTHR30532:SF21">
    <property type="entry name" value="SIDEROPHORE-BINDING LIPOPROTEIN YFIY-RELATED"/>
    <property type="match status" value="1"/>
</dbReference>
<comment type="subcellular location">
    <subcellularLocation>
        <location evidence="1">Cell envelope</location>
    </subcellularLocation>
</comment>
<dbReference type="AlphaFoldDB" id="A0A1I5QY87"/>
<name>A0A1I5QY87_9PSEU</name>
<evidence type="ECO:0000256" key="2">
    <source>
        <dbReference type="ARBA" id="ARBA00008814"/>
    </source>
</evidence>
<dbReference type="RefSeq" id="WP_092529489.1">
    <property type="nucleotide sequence ID" value="NZ_FOWW01000002.1"/>
</dbReference>
<evidence type="ECO:0000259" key="6">
    <source>
        <dbReference type="PROSITE" id="PS50983"/>
    </source>
</evidence>
<dbReference type="CDD" id="cd01146">
    <property type="entry name" value="FhuD"/>
    <property type="match status" value="1"/>
</dbReference>
<dbReference type="PROSITE" id="PS50983">
    <property type="entry name" value="FE_B12_PBP"/>
    <property type="match status" value="1"/>
</dbReference>
<protein>
    <submittedName>
        <fullName evidence="7">Iron complex transport system substrate-binding protein</fullName>
    </submittedName>
</protein>
<feature type="domain" description="Fe/B12 periplasmic-binding" evidence="6">
    <location>
        <begin position="65"/>
        <end position="334"/>
    </location>
</feature>
<evidence type="ECO:0000256" key="4">
    <source>
        <dbReference type="ARBA" id="ARBA00022729"/>
    </source>
</evidence>
<dbReference type="InterPro" id="IPR051313">
    <property type="entry name" value="Bact_iron-sidero_bind"/>
</dbReference>
<dbReference type="EMBL" id="FOWW01000002">
    <property type="protein sequence ID" value="SFP51057.1"/>
    <property type="molecule type" value="Genomic_DNA"/>
</dbReference>
<dbReference type="GO" id="GO:1901678">
    <property type="term" value="P:iron coordination entity transport"/>
    <property type="evidence" value="ECO:0007669"/>
    <property type="project" value="UniProtKB-ARBA"/>
</dbReference>
<dbReference type="SUPFAM" id="SSF53807">
    <property type="entry name" value="Helical backbone' metal receptor"/>
    <property type="match status" value="1"/>
</dbReference>
<reference evidence="8" key="1">
    <citation type="submission" date="2016-10" db="EMBL/GenBank/DDBJ databases">
        <authorList>
            <person name="Varghese N."/>
            <person name="Submissions S."/>
        </authorList>
    </citation>
    <scope>NUCLEOTIDE SEQUENCE [LARGE SCALE GENOMIC DNA]</scope>
    <source>
        <strain evidence="8">CGMCC 4.5579</strain>
    </source>
</reference>
<dbReference type="Proteomes" id="UP000198727">
    <property type="component" value="Unassembled WGS sequence"/>
</dbReference>
<feature type="signal peptide" evidence="5">
    <location>
        <begin position="1"/>
        <end position="32"/>
    </location>
</feature>
<evidence type="ECO:0000313" key="8">
    <source>
        <dbReference type="Proteomes" id="UP000198727"/>
    </source>
</evidence>
<evidence type="ECO:0000256" key="5">
    <source>
        <dbReference type="SAM" id="SignalP"/>
    </source>
</evidence>
<keyword evidence="8" id="KW-1185">Reference proteome</keyword>
<accession>A0A1I5QY87</accession>
<dbReference type="OrthoDB" id="9793175at2"/>
<dbReference type="GO" id="GO:0030288">
    <property type="term" value="C:outer membrane-bounded periplasmic space"/>
    <property type="evidence" value="ECO:0007669"/>
    <property type="project" value="TreeGrafter"/>
</dbReference>
<keyword evidence="4 5" id="KW-0732">Signal</keyword>
<comment type="similarity">
    <text evidence="2">Belongs to the bacterial solute-binding protein 8 family.</text>
</comment>
<dbReference type="Pfam" id="PF01497">
    <property type="entry name" value="Peripla_BP_2"/>
    <property type="match status" value="1"/>
</dbReference>
<proteinExistence type="inferred from homology"/>
<evidence type="ECO:0000313" key="7">
    <source>
        <dbReference type="EMBL" id="SFP51057.1"/>
    </source>
</evidence>